<evidence type="ECO:0000313" key="1">
    <source>
        <dbReference type="EMBL" id="GBG60862.1"/>
    </source>
</evidence>
<evidence type="ECO:0000313" key="2">
    <source>
        <dbReference type="Proteomes" id="UP000265515"/>
    </source>
</evidence>
<protein>
    <submittedName>
        <fullName evidence="1">Uncharacterized protein</fullName>
    </submittedName>
</protein>
<dbReference type="AlphaFoldDB" id="A0A388JT30"/>
<name>A0A388JT30_CHABU</name>
<reference evidence="1 2" key="1">
    <citation type="journal article" date="2018" name="Cell">
        <title>The Chara Genome: Secondary Complexity and Implications for Plant Terrestrialization.</title>
        <authorList>
            <person name="Nishiyama T."/>
            <person name="Sakayama H."/>
            <person name="Vries J.D."/>
            <person name="Buschmann H."/>
            <person name="Saint-Marcoux D."/>
            <person name="Ullrich K.K."/>
            <person name="Haas F.B."/>
            <person name="Vanderstraeten L."/>
            <person name="Becker D."/>
            <person name="Lang D."/>
            <person name="Vosolsobe S."/>
            <person name="Rombauts S."/>
            <person name="Wilhelmsson P.K.I."/>
            <person name="Janitza P."/>
            <person name="Kern R."/>
            <person name="Heyl A."/>
            <person name="Rumpler F."/>
            <person name="Villalobos L.I.A.C."/>
            <person name="Clay J.M."/>
            <person name="Skokan R."/>
            <person name="Toyoda A."/>
            <person name="Suzuki Y."/>
            <person name="Kagoshima H."/>
            <person name="Schijlen E."/>
            <person name="Tajeshwar N."/>
            <person name="Catarino B."/>
            <person name="Hetherington A.J."/>
            <person name="Saltykova A."/>
            <person name="Bonnot C."/>
            <person name="Breuninger H."/>
            <person name="Symeonidi A."/>
            <person name="Radhakrishnan G.V."/>
            <person name="Van Nieuwerburgh F."/>
            <person name="Deforce D."/>
            <person name="Chang C."/>
            <person name="Karol K.G."/>
            <person name="Hedrich R."/>
            <person name="Ulvskov P."/>
            <person name="Glockner G."/>
            <person name="Delwiche C.F."/>
            <person name="Petrasek J."/>
            <person name="Van de Peer Y."/>
            <person name="Friml J."/>
            <person name="Beilby M."/>
            <person name="Dolan L."/>
            <person name="Kohara Y."/>
            <person name="Sugano S."/>
            <person name="Fujiyama A."/>
            <person name="Delaux P.-M."/>
            <person name="Quint M."/>
            <person name="TheiBen G."/>
            <person name="Hagemann M."/>
            <person name="Harholt J."/>
            <person name="Dunand C."/>
            <person name="Zachgo S."/>
            <person name="Langdale J."/>
            <person name="Maumus F."/>
            <person name="Straeten D.V.D."/>
            <person name="Gould S.B."/>
            <person name="Rensing S.A."/>
        </authorList>
    </citation>
    <scope>NUCLEOTIDE SEQUENCE [LARGE SCALE GENOMIC DNA]</scope>
    <source>
        <strain evidence="1 2">S276</strain>
    </source>
</reference>
<dbReference type="Proteomes" id="UP000265515">
    <property type="component" value="Unassembled WGS sequence"/>
</dbReference>
<dbReference type="EMBL" id="BFEA01000015">
    <property type="protein sequence ID" value="GBG60862.1"/>
    <property type="molecule type" value="Genomic_DNA"/>
</dbReference>
<sequence length="87" mass="10181">MFRGCRMLCRKQTKCRGFTFILEPEKWLGGKYCCHLKTVFDLDDLEYREGFTTCLEYLDDANLVRQPWMGPKHRPAASLTPAEVPYS</sequence>
<organism evidence="1 2">
    <name type="scientific">Chara braunii</name>
    <name type="common">Braun's stonewort</name>
    <dbReference type="NCBI Taxonomy" id="69332"/>
    <lineage>
        <taxon>Eukaryota</taxon>
        <taxon>Viridiplantae</taxon>
        <taxon>Streptophyta</taxon>
        <taxon>Charophyceae</taxon>
        <taxon>Charales</taxon>
        <taxon>Characeae</taxon>
        <taxon>Chara</taxon>
    </lineage>
</organism>
<proteinExistence type="predicted"/>
<dbReference type="Gramene" id="GBG60862">
    <property type="protein sequence ID" value="GBG60862"/>
    <property type="gene ID" value="CBR_g15983"/>
</dbReference>
<keyword evidence="2" id="KW-1185">Reference proteome</keyword>
<gene>
    <name evidence="1" type="ORF">CBR_g15983</name>
</gene>
<accession>A0A388JT30</accession>
<comment type="caution">
    <text evidence="1">The sequence shown here is derived from an EMBL/GenBank/DDBJ whole genome shotgun (WGS) entry which is preliminary data.</text>
</comment>